<dbReference type="Proteomes" id="UP000248925">
    <property type="component" value="Unassembled WGS sequence"/>
</dbReference>
<reference evidence="1 2" key="1">
    <citation type="journal article" date="2018" name="Sci. Rep.">
        <title>Rhizobium tumorigenes sp. nov., a novel plant tumorigenic bacterium isolated from cane gall tumors on thornless blackberry.</title>
        <authorList>
            <person name="Kuzmanovi N."/>
            <person name="Smalla K."/>
            <person name="Gronow S."/>
            <person name="PuBawska J."/>
        </authorList>
    </citation>
    <scope>NUCLEOTIDE SEQUENCE [LARGE SCALE GENOMIC DNA]</scope>
    <source>
        <strain evidence="1 2">CCBAU 85046</strain>
    </source>
</reference>
<proteinExistence type="predicted"/>
<organism evidence="1 2">
    <name type="scientific">Rhizobium tubonense</name>
    <dbReference type="NCBI Taxonomy" id="484088"/>
    <lineage>
        <taxon>Bacteria</taxon>
        <taxon>Pseudomonadati</taxon>
        <taxon>Pseudomonadota</taxon>
        <taxon>Alphaproteobacteria</taxon>
        <taxon>Hyphomicrobiales</taxon>
        <taxon>Rhizobiaceae</taxon>
        <taxon>Rhizobium/Agrobacterium group</taxon>
        <taxon>Rhizobium</taxon>
    </lineage>
</organism>
<keyword evidence="2" id="KW-1185">Reference proteome</keyword>
<dbReference type="EMBL" id="PCDP01000001">
    <property type="protein sequence ID" value="PZM17197.1"/>
    <property type="molecule type" value="Genomic_DNA"/>
</dbReference>
<name>A0A2W4CX69_9HYPH</name>
<dbReference type="Pfam" id="PF07617">
    <property type="entry name" value="DUF1579"/>
    <property type="match status" value="1"/>
</dbReference>
<evidence type="ECO:0000313" key="1">
    <source>
        <dbReference type="EMBL" id="PZM17197.1"/>
    </source>
</evidence>
<accession>A0A2W4CX69</accession>
<gene>
    <name evidence="1" type="ORF">CPY51_02930</name>
</gene>
<protein>
    <recommendedName>
        <fullName evidence="3">DUF1579 domain-containing protein</fullName>
    </recommendedName>
</protein>
<dbReference type="AlphaFoldDB" id="A0A2W4CX69"/>
<comment type="caution">
    <text evidence="1">The sequence shown here is derived from an EMBL/GenBank/DDBJ whole genome shotgun (WGS) entry which is preliminary data.</text>
</comment>
<dbReference type="InterPro" id="IPR011473">
    <property type="entry name" value="DUF1579"/>
</dbReference>
<evidence type="ECO:0000313" key="2">
    <source>
        <dbReference type="Proteomes" id="UP000248925"/>
    </source>
</evidence>
<dbReference type="RefSeq" id="WP_111158525.1">
    <property type="nucleotide sequence ID" value="NZ_PCDP01000001.1"/>
</dbReference>
<sequence length="158" mass="17928">MKTATPTKEHAFLQKLVGNWDIVADAMASNPEHATWRETVRSLHGLWVVAEGHGEMPGGGAASTMLTLGYDPDKGRYVGNWIDSVINHMWIYEGRLDESGRTLLLETEGPDVETKGRTARYQECVSFEDDDNRTFTSHILTPDGSWRQLMTMQYRRRV</sequence>
<evidence type="ECO:0008006" key="3">
    <source>
        <dbReference type="Google" id="ProtNLM"/>
    </source>
</evidence>
<dbReference type="OrthoDB" id="512336at2"/>